<dbReference type="Pfam" id="PF18962">
    <property type="entry name" value="Por_Secre_tail"/>
    <property type="match status" value="1"/>
</dbReference>
<dbReference type="Proteomes" id="UP000772618">
    <property type="component" value="Unassembled WGS sequence"/>
</dbReference>
<dbReference type="PANTHER" id="PTHR44103">
    <property type="entry name" value="PROPROTEIN CONVERTASE P"/>
    <property type="match status" value="1"/>
</dbReference>
<feature type="chain" id="PRO_5046153152" evidence="2">
    <location>
        <begin position="19"/>
        <end position="725"/>
    </location>
</feature>
<sequence>MFRYLLTVLLYLPAVCLAQFTYVQDQGIPVRDLNNKLIGNPWAGGLNAAQYNTMDLDNDGLEDLVLFDRMANKVITFVNISNTSYKYSPDFEKLFPAEITNWLLLRDYNCDGKKDIFTGDILGIKVFTNTYNGSQLTWEKYLFDTGGPQKSEVLITEGSAKVNLQLGFDDLPAIIDADGDGDLDIFNFRYPGGGAVDFHENVSNNCNVLTFKRVTRTWGNFSECQCGIFAFNGESCAPGGRIEHASGKSLLVFDADGDGDLDIVMSEAECFRLYLLNNTGTAQAPAITSSTDFPANSPANFYIFPGAFYEDVDFDGVKDIIATPNIYSKEFINTNLQQSNWFYKNNGTNTSPSFTFIKSNFLQDDMIDVGDQSVPTLIDYDGDGDLDLLISRSASENLTSSIYLYENTGTKDLPDFKLVTEDYLRFSLLNYYNLKIQFADIDKDNTTDLVFTGTDLSTGSTRLYYVPNKSADKADFSGQSVHPVNFSLSFSENLFVIDVNTDGLPDLLVGRSNGTIEYWKNTGIASAPSFTLENASFLGFSSSVNRQNMAISSGDLNADGKTDLVLGDQTGVINIVSDFRNRGDNAEPMHEIIFNKRLASYTDANLGGRIWPVVANLFNANQPALVVGNILGGIQILKNDEGKSLASKPVIEVYPNPVASSEILKIRADRPVTVQIFSLLGALMEPKQIEANEIHEFKLPNLAAGLYLLRFTSHGKTTTKELVIH</sequence>
<dbReference type="InterPro" id="IPR028994">
    <property type="entry name" value="Integrin_alpha_N"/>
</dbReference>
<dbReference type="NCBIfam" id="TIGR04183">
    <property type="entry name" value="Por_Secre_tail"/>
    <property type="match status" value="1"/>
</dbReference>
<name>A0ABS5VME3_9BACT</name>
<dbReference type="Pfam" id="PF13517">
    <property type="entry name" value="FG-GAP_3"/>
    <property type="match status" value="2"/>
</dbReference>
<dbReference type="PANTHER" id="PTHR44103:SF1">
    <property type="entry name" value="PROPROTEIN CONVERTASE P"/>
    <property type="match status" value="1"/>
</dbReference>
<reference evidence="4 5" key="1">
    <citation type="submission" date="2021-05" db="EMBL/GenBank/DDBJ databases">
        <title>A Polyphasic approach of four new species of the genus Ohtaekwangia: Ohtaekwangia histidinii sp. nov., Ohtaekwangia cretensis sp. nov., Ohtaekwangia indiensis sp. nov., Ohtaekwangia reichenbachii sp. nov. from diverse environment.</title>
        <authorList>
            <person name="Octaviana S."/>
        </authorList>
    </citation>
    <scope>NUCLEOTIDE SEQUENCE [LARGE SCALE GENOMIC DNA]</scope>
    <source>
        <strain evidence="4 5">PWU20</strain>
    </source>
</reference>
<keyword evidence="5" id="KW-1185">Reference proteome</keyword>
<gene>
    <name evidence="4" type="ORF">KK060_04960</name>
</gene>
<dbReference type="InterPro" id="IPR013517">
    <property type="entry name" value="FG-GAP"/>
</dbReference>
<feature type="domain" description="Secretion system C-terminal sorting" evidence="3">
    <location>
        <begin position="653"/>
        <end position="724"/>
    </location>
</feature>
<protein>
    <submittedName>
        <fullName evidence="4">T9SS type A sorting domain-containing protein</fullName>
    </submittedName>
</protein>
<evidence type="ECO:0000313" key="5">
    <source>
        <dbReference type="Proteomes" id="UP000772618"/>
    </source>
</evidence>
<evidence type="ECO:0000259" key="3">
    <source>
        <dbReference type="Pfam" id="PF18962"/>
    </source>
</evidence>
<evidence type="ECO:0000256" key="1">
    <source>
        <dbReference type="ARBA" id="ARBA00022729"/>
    </source>
</evidence>
<dbReference type="SUPFAM" id="SSF69318">
    <property type="entry name" value="Integrin alpha N-terminal domain"/>
    <property type="match status" value="2"/>
</dbReference>
<comment type="caution">
    <text evidence="4">The sequence shown here is derived from an EMBL/GenBank/DDBJ whole genome shotgun (WGS) entry which is preliminary data.</text>
</comment>
<proteinExistence type="predicted"/>
<evidence type="ECO:0000256" key="2">
    <source>
        <dbReference type="SAM" id="SignalP"/>
    </source>
</evidence>
<dbReference type="RefSeq" id="WP_254152586.1">
    <property type="nucleotide sequence ID" value="NZ_JAHESD010000007.1"/>
</dbReference>
<keyword evidence="1 2" id="KW-0732">Signal</keyword>
<accession>A0ABS5VME3</accession>
<dbReference type="Gene3D" id="2.130.10.130">
    <property type="entry name" value="Integrin alpha, N-terminal"/>
    <property type="match status" value="2"/>
</dbReference>
<feature type="signal peptide" evidence="2">
    <location>
        <begin position="1"/>
        <end position="18"/>
    </location>
</feature>
<evidence type="ECO:0000313" key="4">
    <source>
        <dbReference type="EMBL" id="MBT1702618.1"/>
    </source>
</evidence>
<organism evidence="4 5">
    <name type="scientific">Chryseosolibacter indicus</name>
    <dbReference type="NCBI Taxonomy" id="2782351"/>
    <lineage>
        <taxon>Bacteria</taxon>
        <taxon>Pseudomonadati</taxon>
        <taxon>Bacteroidota</taxon>
        <taxon>Cytophagia</taxon>
        <taxon>Cytophagales</taxon>
        <taxon>Chryseotaleaceae</taxon>
        <taxon>Chryseosolibacter</taxon>
    </lineage>
</organism>
<dbReference type="InterPro" id="IPR026444">
    <property type="entry name" value="Secre_tail"/>
</dbReference>
<dbReference type="EMBL" id="JAHESD010000007">
    <property type="protein sequence ID" value="MBT1702618.1"/>
    <property type="molecule type" value="Genomic_DNA"/>
</dbReference>